<dbReference type="OrthoDB" id="9792276at2"/>
<keyword evidence="7 8" id="KW-0456">Lyase</keyword>
<protein>
    <recommendedName>
        <fullName evidence="8">7-carboxy-7-deazaguanine synthase</fullName>
        <shortName evidence="8">CDG synthase</shortName>
        <ecNumber evidence="8">4.3.99.3</ecNumber>
    </recommendedName>
    <alternativeName>
        <fullName evidence="8">Queuosine biosynthesis protein QueE</fullName>
    </alternativeName>
</protein>
<feature type="binding site" evidence="8">
    <location>
        <position position="54"/>
    </location>
    <ligand>
        <name>[4Fe-4S] cluster</name>
        <dbReference type="ChEBI" id="CHEBI:49883"/>
        <note>4Fe-4S-S-AdoMet</note>
    </ligand>
</feature>
<keyword evidence="3 8" id="KW-0479">Metal-binding</keyword>
<evidence type="ECO:0000313" key="11">
    <source>
        <dbReference type="Proteomes" id="UP000030140"/>
    </source>
</evidence>
<keyword evidence="1 8" id="KW-0004">4Fe-4S</keyword>
<evidence type="ECO:0000256" key="6">
    <source>
        <dbReference type="ARBA" id="ARBA00023014"/>
    </source>
</evidence>
<feature type="binding site" evidence="8">
    <location>
        <begin position="130"/>
        <end position="132"/>
    </location>
    <ligand>
        <name>S-adenosyl-L-methionine</name>
        <dbReference type="ChEBI" id="CHEBI:59789"/>
    </ligand>
</feature>
<dbReference type="EC" id="4.3.99.3" evidence="8"/>
<evidence type="ECO:0000256" key="1">
    <source>
        <dbReference type="ARBA" id="ARBA00022485"/>
    </source>
</evidence>
<dbReference type="InterPro" id="IPR058240">
    <property type="entry name" value="rSAM_sf"/>
</dbReference>
<reference evidence="10 11" key="1">
    <citation type="submission" date="2014-10" db="EMBL/GenBank/DDBJ databases">
        <title>Draft genome sequence of the proteorhodopsin-containing marine bacterium Dokdonia donghaensis.</title>
        <authorList>
            <person name="Gomez-Consarnau L."/>
            <person name="Gonzalez J.M."/>
            <person name="Riedel T."/>
            <person name="Jaenicke S."/>
            <person name="Wagner-Doebler I."/>
            <person name="Fuhrman J.A."/>
        </authorList>
    </citation>
    <scope>NUCLEOTIDE SEQUENCE [LARGE SCALE GENOMIC DNA]</scope>
    <source>
        <strain evidence="10 11">DSW-1</strain>
    </source>
</reference>
<sequence length="213" mass="24038">MTKQALDSLQAQIDLGEMLPLMEEFYTIQGEGFHKGTAAYFIRVGGCDVGCHWCDVKESWDAAIHPPTNANTIAENAAKYSDTIVVTGGEPLMWDMNPLTKKLKSLGLTTHIETSGAYQLSGDWDWICLSPKKRMLPTQSVLEKANELKVIIFNKSDFDFAEKHAAQVGEDCILYLQPEWSVRDKMVPLIVDYVMKNPQWKVSLQTHKYLNIP</sequence>
<comment type="subunit">
    <text evidence="8">Homodimer.</text>
</comment>
<evidence type="ECO:0000259" key="9">
    <source>
        <dbReference type="PROSITE" id="PS51918"/>
    </source>
</evidence>
<dbReference type="PATRIC" id="fig|1300343.5.peg.1394"/>
<dbReference type="Gene3D" id="3.20.20.70">
    <property type="entry name" value="Aldolase class I"/>
    <property type="match status" value="1"/>
</dbReference>
<gene>
    <name evidence="8" type="primary">queE</name>
    <name evidence="10" type="ORF">NV36_12530</name>
</gene>
<keyword evidence="11" id="KW-1185">Reference proteome</keyword>
<feature type="domain" description="Radical SAM core" evidence="9">
    <location>
        <begin position="34"/>
        <end position="213"/>
    </location>
</feature>
<feature type="binding site" evidence="8">
    <location>
        <position position="87"/>
    </location>
    <ligand>
        <name>substrate</name>
    </ligand>
</feature>
<evidence type="ECO:0000256" key="8">
    <source>
        <dbReference type="HAMAP-Rule" id="MF_00917"/>
    </source>
</evidence>
<dbReference type="SFLD" id="SFLDS00029">
    <property type="entry name" value="Radical_SAM"/>
    <property type="match status" value="1"/>
</dbReference>
<comment type="pathway">
    <text evidence="8">Purine metabolism; 7-cyano-7-deazaguanine biosynthesis.</text>
</comment>
<dbReference type="PANTHER" id="PTHR42836">
    <property type="entry name" value="7-CARBOXY-7-DEAZAGUANINE SYNTHASE"/>
    <property type="match status" value="1"/>
</dbReference>
<dbReference type="GO" id="GO:0000287">
    <property type="term" value="F:magnesium ion binding"/>
    <property type="evidence" value="ECO:0007669"/>
    <property type="project" value="UniProtKB-UniRule"/>
</dbReference>
<comment type="cofactor">
    <cofactor evidence="8">
        <name>S-adenosyl-L-methionine</name>
        <dbReference type="ChEBI" id="CHEBI:59789"/>
    </cofactor>
    <text evidence="8">Binds 1 S-adenosyl-L-methionine per subunit.</text>
</comment>
<dbReference type="PROSITE" id="PS51918">
    <property type="entry name" value="RADICAL_SAM"/>
    <property type="match status" value="1"/>
</dbReference>
<keyword evidence="2 8" id="KW-0949">S-adenosyl-L-methionine</keyword>
<dbReference type="Pfam" id="PF04055">
    <property type="entry name" value="Radical_SAM"/>
    <property type="match status" value="1"/>
</dbReference>
<comment type="similarity">
    <text evidence="8">Belongs to the radical SAM superfamily. 7-carboxy-7-deazaguanine synthase family.</text>
</comment>
<feature type="binding site" evidence="8">
    <location>
        <position position="51"/>
    </location>
    <ligand>
        <name>[4Fe-4S] cluster</name>
        <dbReference type="ChEBI" id="CHEBI:49883"/>
        <note>4Fe-4S-S-AdoMet</note>
    </ligand>
</feature>
<dbReference type="PANTHER" id="PTHR42836:SF1">
    <property type="entry name" value="7-CARBOXY-7-DEAZAGUANINE SYNTHASE"/>
    <property type="match status" value="1"/>
</dbReference>
<dbReference type="HAMAP" id="MF_00917">
    <property type="entry name" value="QueE"/>
    <property type="match status" value="1"/>
</dbReference>
<dbReference type="InterPro" id="IPR007197">
    <property type="entry name" value="rSAM"/>
</dbReference>
<dbReference type="Proteomes" id="UP000030140">
    <property type="component" value="Unassembled WGS sequence"/>
</dbReference>
<dbReference type="SUPFAM" id="SSF102114">
    <property type="entry name" value="Radical SAM enzymes"/>
    <property type="match status" value="1"/>
</dbReference>
<keyword evidence="6 8" id="KW-0411">Iron-sulfur</keyword>
<comment type="caution">
    <text evidence="8">Lacks conserved residue(s) required for the propagation of feature annotation.</text>
</comment>
<dbReference type="GO" id="GO:0016840">
    <property type="term" value="F:carbon-nitrogen lyase activity"/>
    <property type="evidence" value="ECO:0007669"/>
    <property type="project" value="UniProtKB-UniRule"/>
</dbReference>
<proteinExistence type="inferred from homology"/>
<dbReference type="GO" id="GO:1904047">
    <property type="term" value="F:S-adenosyl-L-methionine binding"/>
    <property type="evidence" value="ECO:0007669"/>
    <property type="project" value="UniProtKB-UniRule"/>
</dbReference>
<dbReference type="PIRSF" id="PIRSF000370">
    <property type="entry name" value="QueE"/>
    <property type="match status" value="1"/>
</dbReference>
<dbReference type="InterPro" id="IPR013785">
    <property type="entry name" value="Aldolase_TIM"/>
</dbReference>
<comment type="cofactor">
    <cofactor evidence="8">
        <name>[4Fe-4S] cluster</name>
        <dbReference type="ChEBI" id="CHEBI:49883"/>
    </cofactor>
    <text evidence="8">Binds 1 [4Fe-4S] cluster. The cluster is coordinated with 3 cysteines and an exchangeable S-adenosyl-L-methionine.</text>
</comment>
<dbReference type="GO" id="GO:0051539">
    <property type="term" value="F:4 iron, 4 sulfur cluster binding"/>
    <property type="evidence" value="ECO:0007669"/>
    <property type="project" value="UniProtKB-UniRule"/>
</dbReference>
<evidence type="ECO:0000256" key="3">
    <source>
        <dbReference type="ARBA" id="ARBA00022723"/>
    </source>
</evidence>
<feature type="binding site" evidence="8">
    <location>
        <begin position="28"/>
        <end position="30"/>
    </location>
    <ligand>
        <name>substrate</name>
    </ligand>
</feature>
<dbReference type="EMBL" id="JSAQ01000001">
    <property type="protein sequence ID" value="KGO07582.1"/>
    <property type="molecule type" value="Genomic_DNA"/>
</dbReference>
<dbReference type="GO" id="GO:0008616">
    <property type="term" value="P:tRNA queuosine(34) biosynthetic process"/>
    <property type="evidence" value="ECO:0007669"/>
    <property type="project" value="UniProtKB-UniRule"/>
</dbReference>
<organism evidence="10 11">
    <name type="scientific">Dokdonia donghaensis DSW-1</name>
    <dbReference type="NCBI Taxonomy" id="1300343"/>
    <lineage>
        <taxon>Bacteria</taxon>
        <taxon>Pseudomonadati</taxon>
        <taxon>Bacteroidota</taxon>
        <taxon>Flavobacteriia</taxon>
        <taxon>Flavobacteriales</taxon>
        <taxon>Flavobacteriaceae</taxon>
        <taxon>Dokdonia</taxon>
    </lineage>
</organism>
<dbReference type="KEGG" id="ddo:I597_1384"/>
<dbReference type="UniPathway" id="UPA00391"/>
<evidence type="ECO:0000313" key="10">
    <source>
        <dbReference type="EMBL" id="KGO07582.1"/>
    </source>
</evidence>
<keyword evidence="5 8" id="KW-0408">Iron</keyword>
<keyword evidence="8" id="KW-0671">Queuosine biosynthesis</keyword>
<feature type="binding site" evidence="8">
    <location>
        <position position="47"/>
    </location>
    <ligand>
        <name>[4Fe-4S] cluster</name>
        <dbReference type="ChEBI" id="CHEBI:49883"/>
        <note>4Fe-4S-S-AdoMet</note>
    </ligand>
</feature>
<accession>A0A0A2GWH2</accession>
<evidence type="ECO:0000256" key="5">
    <source>
        <dbReference type="ARBA" id="ARBA00023004"/>
    </source>
</evidence>
<comment type="function">
    <text evidence="8">Catalyzes the complex heterocyclic radical-mediated conversion of 6-carboxy-5,6,7,8-tetrahydropterin (CPH4) to 7-carboxy-7-deazaguanine (CDG), a step common to the biosynthetic pathways of all 7-deazapurine-containing compounds.</text>
</comment>
<feature type="binding site" evidence="8">
    <location>
        <position position="89"/>
    </location>
    <ligand>
        <name>S-adenosyl-L-methionine</name>
        <dbReference type="ChEBI" id="CHEBI:59789"/>
    </ligand>
</feature>
<evidence type="ECO:0000256" key="7">
    <source>
        <dbReference type="ARBA" id="ARBA00023239"/>
    </source>
</evidence>
<comment type="caution">
    <text evidence="10">The sequence shown here is derived from an EMBL/GenBank/DDBJ whole genome shotgun (WGS) entry which is preliminary data.</text>
</comment>
<feature type="binding site" evidence="8">
    <location>
        <begin position="53"/>
        <end position="55"/>
    </location>
    <ligand>
        <name>S-adenosyl-L-methionine</name>
        <dbReference type="ChEBI" id="CHEBI:59789"/>
    </ligand>
</feature>
<dbReference type="AlphaFoldDB" id="A0A0A2GWH2"/>
<name>A0A0A2GWH2_9FLAO</name>
<dbReference type="InterPro" id="IPR024924">
    <property type="entry name" value="7-CO-7-deazaguanine_synth-like"/>
</dbReference>
<dbReference type="RefSeq" id="WP_035327757.1">
    <property type="nucleotide sequence ID" value="NZ_CP015125.1"/>
</dbReference>
<evidence type="ECO:0000256" key="2">
    <source>
        <dbReference type="ARBA" id="ARBA00022691"/>
    </source>
</evidence>
<comment type="catalytic activity">
    <reaction evidence="8">
        <text>6-carboxy-5,6,7,8-tetrahydropterin + H(+) = 7-carboxy-7-carbaguanine + NH4(+)</text>
        <dbReference type="Rhea" id="RHEA:27974"/>
        <dbReference type="ChEBI" id="CHEBI:15378"/>
        <dbReference type="ChEBI" id="CHEBI:28938"/>
        <dbReference type="ChEBI" id="CHEBI:61032"/>
        <dbReference type="ChEBI" id="CHEBI:61036"/>
        <dbReference type="EC" id="4.3.99.3"/>
    </reaction>
</comment>
<keyword evidence="4 8" id="KW-0460">Magnesium</keyword>
<feature type="binding site" evidence="8">
    <location>
        <position position="213"/>
    </location>
    <ligand>
        <name>substrate</name>
    </ligand>
</feature>
<evidence type="ECO:0000256" key="4">
    <source>
        <dbReference type="ARBA" id="ARBA00022842"/>
    </source>
</evidence>
<feature type="binding site" evidence="8">
    <location>
        <position position="43"/>
    </location>
    <ligand>
        <name>substrate</name>
    </ligand>
</feature>
<comment type="cofactor">
    <cofactor evidence="8">
        <name>Mg(2+)</name>
        <dbReference type="ChEBI" id="CHEBI:18420"/>
    </cofactor>
</comment>